<feature type="transmembrane region" description="Helical" evidence="2">
    <location>
        <begin position="201"/>
        <end position="220"/>
    </location>
</feature>
<protein>
    <submittedName>
        <fullName evidence="3">Uncharacterized protein</fullName>
    </submittedName>
</protein>
<keyword evidence="2" id="KW-0472">Membrane</keyword>
<name>A0AAD4QMV6_9AGAM</name>
<feature type="transmembrane region" description="Helical" evidence="2">
    <location>
        <begin position="50"/>
        <end position="73"/>
    </location>
</feature>
<comment type="caution">
    <text evidence="3">The sequence shown here is derived from an EMBL/GenBank/DDBJ whole genome shotgun (WGS) entry which is preliminary data.</text>
</comment>
<feature type="transmembrane region" description="Helical" evidence="2">
    <location>
        <begin position="85"/>
        <end position="106"/>
    </location>
</feature>
<feature type="compositionally biased region" description="Basic and acidic residues" evidence="1">
    <location>
        <begin position="306"/>
        <end position="321"/>
    </location>
</feature>
<feature type="region of interest" description="Disordered" evidence="1">
    <location>
        <begin position="306"/>
        <end position="327"/>
    </location>
</feature>
<proteinExistence type="predicted"/>
<feature type="transmembrane region" description="Helical" evidence="2">
    <location>
        <begin position="162"/>
        <end position="181"/>
    </location>
</feature>
<dbReference type="Proteomes" id="UP001203297">
    <property type="component" value="Unassembled WGS sequence"/>
</dbReference>
<dbReference type="EMBL" id="WTXG01000006">
    <property type="protein sequence ID" value="KAI0305173.1"/>
    <property type="molecule type" value="Genomic_DNA"/>
</dbReference>
<keyword evidence="2" id="KW-1133">Transmembrane helix</keyword>
<sequence>MTNWKDPARLAEVYLDFIKLGHVLAGLYIWEFVSNLHYEWAFIVGKRKWLWTLGIYVTCRFSALLFTILNLIGMDASDPINCQVWIIWSLVFASLALASGSFLIVVRISAIWERKTPVILLATSIWLINVAFWIHDISRSLSVWNSFGGGCLDLFTSRGQPLSIVTFLTDTILLTIMLVGLWRKGELQKSGLWRLLWTQGLTWLTLAVLVEIPMIVMLYLNLNDPWNLMFQTPALLVLVIGATRMHRALTNWGSVAEYVSTRQAGLRTTPSTSGIGFRTGPSTSPSTTLPVRPIEIAVHMCSDHDSATQTHSDKTFFKSDLESGPNV</sequence>
<evidence type="ECO:0000256" key="2">
    <source>
        <dbReference type="SAM" id="Phobius"/>
    </source>
</evidence>
<gene>
    <name evidence="3" type="ORF">B0F90DRAFT_1815412</name>
</gene>
<evidence type="ECO:0000256" key="1">
    <source>
        <dbReference type="SAM" id="MobiDB-lite"/>
    </source>
</evidence>
<accession>A0AAD4QMV6</accession>
<keyword evidence="2" id="KW-0812">Transmembrane</keyword>
<reference evidence="3" key="1">
    <citation type="journal article" date="2022" name="New Phytol.">
        <title>Evolutionary transition to the ectomycorrhizal habit in the genomes of a hyperdiverse lineage of mushroom-forming fungi.</title>
        <authorList>
            <person name="Looney B."/>
            <person name="Miyauchi S."/>
            <person name="Morin E."/>
            <person name="Drula E."/>
            <person name="Courty P.E."/>
            <person name="Kohler A."/>
            <person name="Kuo A."/>
            <person name="LaButti K."/>
            <person name="Pangilinan J."/>
            <person name="Lipzen A."/>
            <person name="Riley R."/>
            <person name="Andreopoulos W."/>
            <person name="He G."/>
            <person name="Johnson J."/>
            <person name="Nolan M."/>
            <person name="Tritt A."/>
            <person name="Barry K.W."/>
            <person name="Grigoriev I.V."/>
            <person name="Nagy L.G."/>
            <person name="Hibbett D."/>
            <person name="Henrissat B."/>
            <person name="Matheny P.B."/>
            <person name="Labbe J."/>
            <person name="Martin F.M."/>
        </authorList>
    </citation>
    <scope>NUCLEOTIDE SEQUENCE</scope>
    <source>
        <strain evidence="3">BPL690</strain>
    </source>
</reference>
<feature type="transmembrane region" description="Helical" evidence="2">
    <location>
        <begin position="226"/>
        <end position="243"/>
    </location>
</feature>
<dbReference type="AlphaFoldDB" id="A0AAD4QMV6"/>
<feature type="transmembrane region" description="Helical" evidence="2">
    <location>
        <begin position="118"/>
        <end position="135"/>
    </location>
</feature>
<keyword evidence="4" id="KW-1185">Reference proteome</keyword>
<evidence type="ECO:0000313" key="4">
    <source>
        <dbReference type="Proteomes" id="UP001203297"/>
    </source>
</evidence>
<evidence type="ECO:0000313" key="3">
    <source>
        <dbReference type="EMBL" id="KAI0305173.1"/>
    </source>
</evidence>
<organism evidence="3 4">
    <name type="scientific">Multifurca ochricompacta</name>
    <dbReference type="NCBI Taxonomy" id="376703"/>
    <lineage>
        <taxon>Eukaryota</taxon>
        <taxon>Fungi</taxon>
        <taxon>Dikarya</taxon>
        <taxon>Basidiomycota</taxon>
        <taxon>Agaricomycotina</taxon>
        <taxon>Agaricomycetes</taxon>
        <taxon>Russulales</taxon>
        <taxon>Russulaceae</taxon>
        <taxon>Multifurca</taxon>
    </lineage>
</organism>